<accession>A0ABV7XGI2</accession>
<evidence type="ECO:0000256" key="1">
    <source>
        <dbReference type="SAM" id="Phobius"/>
    </source>
</evidence>
<protein>
    <submittedName>
        <fullName evidence="2">Uncharacterized protein</fullName>
    </submittedName>
</protein>
<name>A0ABV7XGI2_9SPHN</name>
<dbReference type="EMBL" id="JBHRXV010000014">
    <property type="protein sequence ID" value="MFC3714414.1"/>
    <property type="molecule type" value="Genomic_DNA"/>
</dbReference>
<keyword evidence="1" id="KW-0812">Transmembrane</keyword>
<proteinExistence type="predicted"/>
<feature type="transmembrane region" description="Helical" evidence="1">
    <location>
        <begin position="12"/>
        <end position="30"/>
    </location>
</feature>
<comment type="caution">
    <text evidence="2">The sequence shown here is derived from an EMBL/GenBank/DDBJ whole genome shotgun (WGS) entry which is preliminary data.</text>
</comment>
<keyword evidence="1" id="KW-1133">Transmembrane helix</keyword>
<organism evidence="2 3">
    <name type="scientific">Sphingoaurantiacus capsulatus</name>
    <dbReference type="NCBI Taxonomy" id="1771310"/>
    <lineage>
        <taxon>Bacteria</taxon>
        <taxon>Pseudomonadati</taxon>
        <taxon>Pseudomonadota</taxon>
        <taxon>Alphaproteobacteria</taxon>
        <taxon>Sphingomonadales</taxon>
        <taxon>Sphingosinicellaceae</taxon>
        <taxon>Sphingoaurantiacus</taxon>
    </lineage>
</organism>
<gene>
    <name evidence="2" type="ORF">ACFOMD_17735</name>
</gene>
<sequence>MVVAIITGFNAAWAGMAGATAVIGVAIVLLRADRGEFPGGIETVGDLAKRAAALNRRSLFTQGARRMPNSEWETLVAIAADHSTLNANDIGPDAHLFANTLKTHRTRS</sequence>
<keyword evidence="3" id="KW-1185">Reference proteome</keyword>
<keyword evidence="1" id="KW-0472">Membrane</keyword>
<reference evidence="3" key="1">
    <citation type="journal article" date="2019" name="Int. J. Syst. Evol. Microbiol.">
        <title>The Global Catalogue of Microorganisms (GCM) 10K type strain sequencing project: providing services to taxonomists for standard genome sequencing and annotation.</title>
        <authorList>
            <consortium name="The Broad Institute Genomics Platform"/>
            <consortium name="The Broad Institute Genome Sequencing Center for Infectious Disease"/>
            <person name="Wu L."/>
            <person name="Ma J."/>
        </authorList>
    </citation>
    <scope>NUCLEOTIDE SEQUENCE [LARGE SCALE GENOMIC DNA]</scope>
    <source>
        <strain evidence="3">KCTC 42644</strain>
    </source>
</reference>
<evidence type="ECO:0000313" key="2">
    <source>
        <dbReference type="EMBL" id="MFC3714414.1"/>
    </source>
</evidence>
<evidence type="ECO:0000313" key="3">
    <source>
        <dbReference type="Proteomes" id="UP001595615"/>
    </source>
</evidence>
<dbReference type="RefSeq" id="WP_380863955.1">
    <property type="nucleotide sequence ID" value="NZ_JBHRXV010000014.1"/>
</dbReference>
<dbReference type="Proteomes" id="UP001595615">
    <property type="component" value="Unassembled WGS sequence"/>
</dbReference>